<comment type="caution">
    <text evidence="2">The sequence shown here is derived from an EMBL/GenBank/DDBJ whole genome shotgun (WGS) entry which is preliminary data.</text>
</comment>
<dbReference type="EMBL" id="DTDP01000118">
    <property type="protein sequence ID" value="HGK53915.1"/>
    <property type="molecule type" value="Genomic_DNA"/>
</dbReference>
<organism evidence="2">
    <name type="scientific">candidate division WOR-3 bacterium</name>
    <dbReference type="NCBI Taxonomy" id="2052148"/>
    <lineage>
        <taxon>Bacteria</taxon>
        <taxon>Bacteria division WOR-3</taxon>
    </lineage>
</organism>
<dbReference type="SMART" id="SM01234">
    <property type="entry name" value="Haemolytic"/>
    <property type="match status" value="1"/>
</dbReference>
<dbReference type="NCBIfam" id="TIGR00278">
    <property type="entry name" value="membrane protein insertion efficiency factor YidD"/>
    <property type="match status" value="1"/>
</dbReference>
<name>A0A7V3ZTA6_UNCW3</name>
<comment type="function">
    <text evidence="1">Could be involved in insertion of integral membrane proteins into the membrane.</text>
</comment>
<gene>
    <name evidence="2" type="primary">yidD</name>
    <name evidence="2" type="ORF">ENU72_02700</name>
</gene>
<dbReference type="HAMAP" id="MF_00386">
    <property type="entry name" value="UPF0161_YidD"/>
    <property type="match status" value="1"/>
</dbReference>
<dbReference type="GO" id="GO:0005886">
    <property type="term" value="C:plasma membrane"/>
    <property type="evidence" value="ECO:0007669"/>
    <property type="project" value="UniProtKB-SubCell"/>
</dbReference>
<keyword evidence="1" id="KW-1003">Cell membrane</keyword>
<accession>A0A7V3ZTA6</accession>
<keyword evidence="1" id="KW-0472">Membrane</keyword>
<dbReference type="Pfam" id="PF01809">
    <property type="entry name" value="YidD"/>
    <property type="match status" value="1"/>
</dbReference>
<reference evidence="2" key="1">
    <citation type="journal article" date="2020" name="mSystems">
        <title>Genome- and Community-Level Interaction Insights into Carbon Utilization and Element Cycling Functions of Hydrothermarchaeota in Hydrothermal Sediment.</title>
        <authorList>
            <person name="Zhou Z."/>
            <person name="Liu Y."/>
            <person name="Xu W."/>
            <person name="Pan J."/>
            <person name="Luo Z.H."/>
            <person name="Li M."/>
        </authorList>
    </citation>
    <scope>NUCLEOTIDE SEQUENCE [LARGE SCALE GENOMIC DNA]</scope>
    <source>
        <strain evidence="2">SpSt-695</strain>
    </source>
</reference>
<dbReference type="InterPro" id="IPR002696">
    <property type="entry name" value="Membr_insert_effic_factor_YidD"/>
</dbReference>
<sequence>MNLYQKFFSPIFSIYLNTHCRFYPSCSEYARLAILEWGVLKGSFLTVKRFLRCHPFSKGGIDYPPAKTSPAKNSFKNSFLPFLRISSPISSFPPACIITYFIFLSFANLIEFSIYFIEFFTISLSSLIRSISLDAPFIFLTSGAGEWTPRKGIPYLSNILLFLKKSFIVSL</sequence>
<evidence type="ECO:0000256" key="1">
    <source>
        <dbReference type="HAMAP-Rule" id="MF_00386"/>
    </source>
</evidence>
<protein>
    <recommendedName>
        <fullName evidence="1">Putative membrane protein insertion efficiency factor</fullName>
    </recommendedName>
</protein>
<evidence type="ECO:0000313" key="2">
    <source>
        <dbReference type="EMBL" id="HGK53915.1"/>
    </source>
</evidence>
<dbReference type="PANTHER" id="PTHR33383">
    <property type="entry name" value="MEMBRANE PROTEIN INSERTION EFFICIENCY FACTOR-RELATED"/>
    <property type="match status" value="1"/>
</dbReference>
<comment type="subcellular location">
    <subcellularLocation>
        <location evidence="1">Cell membrane</location>
        <topology evidence="1">Peripheral membrane protein</topology>
        <orientation evidence="1">Cytoplasmic side</orientation>
    </subcellularLocation>
</comment>
<proteinExistence type="inferred from homology"/>
<dbReference type="AlphaFoldDB" id="A0A7V3ZTA6"/>
<dbReference type="PANTHER" id="PTHR33383:SF1">
    <property type="entry name" value="MEMBRANE PROTEIN INSERTION EFFICIENCY FACTOR-RELATED"/>
    <property type="match status" value="1"/>
</dbReference>
<comment type="similarity">
    <text evidence="1">Belongs to the UPF0161 family.</text>
</comment>